<comment type="similarity">
    <text evidence="1 3">Belongs to the short-chain dehydrogenases/reductases (SDR) family.</text>
</comment>
<evidence type="ECO:0000256" key="1">
    <source>
        <dbReference type="ARBA" id="ARBA00006484"/>
    </source>
</evidence>
<evidence type="ECO:0000313" key="5">
    <source>
        <dbReference type="EMBL" id="ANN67207.1"/>
    </source>
</evidence>
<accession>A0ABN4R1Q6</accession>
<evidence type="ECO:0000256" key="3">
    <source>
        <dbReference type="RuleBase" id="RU000363"/>
    </source>
</evidence>
<gene>
    <name evidence="5" type="ORF">BAU06_13685</name>
</gene>
<dbReference type="NCBIfam" id="NF006565">
    <property type="entry name" value="PRK09072.1"/>
    <property type="match status" value="1"/>
</dbReference>
<dbReference type="EMBL" id="CP016170">
    <property type="protein sequence ID" value="ANN67207.1"/>
    <property type="molecule type" value="Genomic_DNA"/>
</dbReference>
<dbReference type="InterPro" id="IPR002347">
    <property type="entry name" value="SDR_fam"/>
</dbReference>
<proteinExistence type="inferred from homology"/>
<organism evidence="5 6">
    <name type="scientific">Bordetella bronchialis</name>
    <dbReference type="NCBI Taxonomy" id="463025"/>
    <lineage>
        <taxon>Bacteria</taxon>
        <taxon>Pseudomonadati</taxon>
        <taxon>Pseudomonadota</taxon>
        <taxon>Betaproteobacteria</taxon>
        <taxon>Burkholderiales</taxon>
        <taxon>Alcaligenaceae</taxon>
        <taxon>Bordetella</taxon>
    </lineage>
</organism>
<dbReference type="PRINTS" id="PR00081">
    <property type="entry name" value="GDHRDH"/>
</dbReference>
<feature type="domain" description="Ketoreductase" evidence="4">
    <location>
        <begin position="6"/>
        <end position="188"/>
    </location>
</feature>
<dbReference type="CDD" id="cd05233">
    <property type="entry name" value="SDR_c"/>
    <property type="match status" value="1"/>
</dbReference>
<keyword evidence="6" id="KW-1185">Reference proteome</keyword>
<dbReference type="Proteomes" id="UP000091897">
    <property type="component" value="Chromosome"/>
</dbReference>
<reference evidence="5 6" key="1">
    <citation type="submission" date="2016-06" db="EMBL/GenBank/DDBJ databases">
        <title>Complete genome sequences of Bordetella bronchialis and Bordetella flabilis.</title>
        <authorList>
            <person name="LiPuma J.J."/>
            <person name="Spilker T."/>
        </authorList>
    </citation>
    <scope>NUCLEOTIDE SEQUENCE [LARGE SCALE GENOMIC DNA]</scope>
    <source>
        <strain evidence="5 6">AU3182</strain>
    </source>
</reference>
<protein>
    <submittedName>
        <fullName evidence="5">Short chain dehydrogenase</fullName>
    </submittedName>
</protein>
<dbReference type="SMART" id="SM00822">
    <property type="entry name" value="PKS_KR"/>
    <property type="match status" value="1"/>
</dbReference>
<dbReference type="PRINTS" id="PR00080">
    <property type="entry name" value="SDRFAMILY"/>
</dbReference>
<dbReference type="PANTHER" id="PTHR44196">
    <property type="entry name" value="DEHYDROGENASE/REDUCTASE SDR FAMILY MEMBER 7B"/>
    <property type="match status" value="1"/>
</dbReference>
<dbReference type="SUPFAM" id="SSF51735">
    <property type="entry name" value="NAD(P)-binding Rossmann-fold domains"/>
    <property type="match status" value="1"/>
</dbReference>
<dbReference type="InterPro" id="IPR057326">
    <property type="entry name" value="KR_dom"/>
</dbReference>
<evidence type="ECO:0000256" key="2">
    <source>
        <dbReference type="ARBA" id="ARBA00023002"/>
    </source>
</evidence>
<keyword evidence="2" id="KW-0560">Oxidoreductase</keyword>
<evidence type="ECO:0000259" key="4">
    <source>
        <dbReference type="SMART" id="SM00822"/>
    </source>
</evidence>
<dbReference type="Pfam" id="PF00106">
    <property type="entry name" value="adh_short"/>
    <property type="match status" value="1"/>
</dbReference>
<evidence type="ECO:0000313" key="6">
    <source>
        <dbReference type="Proteomes" id="UP000091897"/>
    </source>
</evidence>
<dbReference type="PANTHER" id="PTHR44196:SF1">
    <property type="entry name" value="DEHYDROGENASE_REDUCTASE SDR FAMILY MEMBER 7B"/>
    <property type="match status" value="1"/>
</dbReference>
<dbReference type="PROSITE" id="PS00061">
    <property type="entry name" value="ADH_SHORT"/>
    <property type="match status" value="1"/>
</dbReference>
<dbReference type="RefSeq" id="WP_066349942.1">
    <property type="nucleotide sequence ID" value="NZ_CBCSFJ010000006.1"/>
</dbReference>
<dbReference type="InterPro" id="IPR020904">
    <property type="entry name" value="Sc_DH/Rdtase_CS"/>
</dbReference>
<sequence length="271" mass="28616">MKPMECSVVLTGAAGGLGSAIARRLLDEGARVLLVGRSADPLLKLAHALATGSFDRWRVDALVVDITTEHGRAALVDAAAARQANVLINNAAVAAFGRAQDLDSAQARRVVDTNILAPMLLTAGMLPQLLACKQARIVNIGSTLGSLGVPGFSAYGASKAALRVYTESLRRELADTHVRVQYYAPRAIDTAFNAPEVLAFNAATGSRSDAPDAVARDLVHMMRGDAPQRFVGAVEGLAVRLNGLFPKWMDKAFSKHRRALDPTILPPGASS</sequence>
<dbReference type="InterPro" id="IPR036291">
    <property type="entry name" value="NAD(P)-bd_dom_sf"/>
</dbReference>
<dbReference type="Gene3D" id="3.40.50.720">
    <property type="entry name" value="NAD(P)-binding Rossmann-like Domain"/>
    <property type="match status" value="1"/>
</dbReference>
<name>A0ABN4R1Q6_9BORD</name>